<accession>A0A645BRZ2</accession>
<dbReference type="EMBL" id="VSSQ01020827">
    <property type="protein sequence ID" value="MPM65993.1"/>
    <property type="molecule type" value="Genomic_DNA"/>
</dbReference>
<reference evidence="1" key="1">
    <citation type="submission" date="2019-08" db="EMBL/GenBank/DDBJ databases">
        <authorList>
            <person name="Kucharzyk K."/>
            <person name="Murdoch R.W."/>
            <person name="Higgins S."/>
            <person name="Loffler F."/>
        </authorList>
    </citation>
    <scope>NUCLEOTIDE SEQUENCE</scope>
</reference>
<protein>
    <submittedName>
        <fullName evidence="1">Uncharacterized protein</fullName>
    </submittedName>
</protein>
<sequence>MVGGDKIQTRLKYLNEKRQLCGNYSLIIVTNEQTVFHYDGDGGEWRRRLLPIFFQKPHAKIIKGLVHQLLEHHGSGILNWLLEGATAVLLNKWQIDLSPKQVIRRDRLIARSEPVRLFVETCVELSAGDDFTSDEAYQRYCVVSRDGTLPILSPETFYKQLAVQMPNIFPGAVGSNNLRRRGANQDKRTCRGYRGYKLKGIARI</sequence>
<comment type="caution">
    <text evidence="1">The sequence shown here is derived from an EMBL/GenBank/DDBJ whole genome shotgun (WGS) entry which is preliminary data.</text>
</comment>
<gene>
    <name evidence="1" type="ORF">SDC9_112897</name>
</gene>
<evidence type="ECO:0000313" key="1">
    <source>
        <dbReference type="EMBL" id="MPM65993.1"/>
    </source>
</evidence>
<organism evidence="1">
    <name type="scientific">bioreactor metagenome</name>
    <dbReference type="NCBI Taxonomy" id="1076179"/>
    <lineage>
        <taxon>unclassified sequences</taxon>
        <taxon>metagenomes</taxon>
        <taxon>ecological metagenomes</taxon>
    </lineage>
</organism>
<dbReference type="AlphaFoldDB" id="A0A645BRZ2"/>
<name>A0A645BRZ2_9ZZZZ</name>
<proteinExistence type="predicted"/>